<dbReference type="AlphaFoldDB" id="A0A7S0BZV4"/>
<reference evidence="1" key="1">
    <citation type="submission" date="2021-01" db="EMBL/GenBank/DDBJ databases">
        <authorList>
            <person name="Corre E."/>
            <person name="Pelletier E."/>
            <person name="Niang G."/>
            <person name="Scheremetjew M."/>
            <person name="Finn R."/>
            <person name="Kale V."/>
            <person name="Holt S."/>
            <person name="Cochrane G."/>
            <person name="Meng A."/>
            <person name="Brown T."/>
            <person name="Cohen L."/>
        </authorList>
    </citation>
    <scope>NUCLEOTIDE SEQUENCE</scope>
    <source>
        <strain evidence="1">CCAP1064/1</strain>
    </source>
</reference>
<sequence length="423" mass="47851">MREDEAIVLIGVTPPLAKYFGFTFYLNNVEYNVGDSNGGYGKGIPTVIKPEDGRSHIQASLEDPINPSNMNVTSNGSYDDAFNKDFVLISSPDQNIVSTIKDQLIKLGVPESIFNVQGLSSETIDFGIEEKHDVVSPLFRMAFFDDEDDMTDYLRSIPWSLLRVTPKVMTNETIPFDRIERDVRSADATTQEYLRPSMNQLVREIKQQFKGRDGFEARSLVVDADPDKCIDERTKCFFENTDSAYFGNFPGRLFPEYGHFVVIGVNHVEAGYARYSSVTLYGAREFISVGSFTSVGDMKGSVDRYIPDDPYKDQFYAMHFKRNCTGMEYCIDVPLEGEGSMVARDTQIFMDRAYMDPNGTNGPDPAKLLPFRVIYIEEQPLSSKVSMGKERFSQIRKRLFPGKDDKNTTVQGLNVPYPPYPIE</sequence>
<evidence type="ECO:0000313" key="1">
    <source>
        <dbReference type="EMBL" id="CAD8408739.1"/>
    </source>
</evidence>
<protein>
    <submittedName>
        <fullName evidence="1">Uncharacterized protein</fullName>
    </submittedName>
</protein>
<organism evidence="1">
    <name type="scientific">Proboscia inermis</name>
    <dbReference type="NCBI Taxonomy" id="420281"/>
    <lineage>
        <taxon>Eukaryota</taxon>
        <taxon>Sar</taxon>
        <taxon>Stramenopiles</taxon>
        <taxon>Ochrophyta</taxon>
        <taxon>Bacillariophyta</taxon>
        <taxon>Coscinodiscophyceae</taxon>
        <taxon>Rhizosoleniophycidae</taxon>
        <taxon>Rhizosoleniales</taxon>
        <taxon>Rhizosoleniaceae</taxon>
        <taxon>Proboscia</taxon>
    </lineage>
</organism>
<proteinExistence type="predicted"/>
<gene>
    <name evidence="1" type="ORF">PINE0816_LOCUS4861</name>
</gene>
<name>A0A7S0BZV4_9STRA</name>
<dbReference type="EMBL" id="HBEL01010190">
    <property type="protein sequence ID" value="CAD8408739.1"/>
    <property type="molecule type" value="Transcribed_RNA"/>
</dbReference>
<accession>A0A7S0BZV4</accession>